<organism evidence="1 2">
    <name type="scientific">Vermiconidia calcicola</name>
    <dbReference type="NCBI Taxonomy" id="1690605"/>
    <lineage>
        <taxon>Eukaryota</taxon>
        <taxon>Fungi</taxon>
        <taxon>Dikarya</taxon>
        <taxon>Ascomycota</taxon>
        <taxon>Pezizomycotina</taxon>
        <taxon>Dothideomycetes</taxon>
        <taxon>Dothideomycetidae</taxon>
        <taxon>Mycosphaerellales</taxon>
        <taxon>Extremaceae</taxon>
        <taxon>Vermiconidia</taxon>
    </lineage>
</organism>
<dbReference type="EMBL" id="JAUTXU010000402">
    <property type="protein sequence ID" value="KAK3681499.1"/>
    <property type="molecule type" value="Genomic_DNA"/>
</dbReference>
<evidence type="ECO:0000313" key="1">
    <source>
        <dbReference type="EMBL" id="KAK3681499.1"/>
    </source>
</evidence>
<sequence length="722" mass="78901">MSDQALFDRIHRHHRATTDTRTPTLPPASDISLREQSSEPSSSLIGPWAFPSAGERTAQPIPHHFDSASVSPKCTYATYDDAAGTISDEECIDDRDRRRHYADLSSPRWLDASRTADGARDMLGLINIPGIFTDPDFDVDSNCYGGDLGCISDSHIFEGDGCFPPSTQRPLRRIRSFESLIPNHETHPVEFVASSRTDRATAPRASLTNPETTYVDMPCNIAHNSVAAEFLTFTSIPGLSGGSTSFSTGSAPPSNVGELSTSELVRVAKQLTEESERIASELERRQPADDNHSDDGDAATHSSCLRGGVGDTSPTLSAVPDAEVHRSSVSPFMIDAGTGAEETAERNCGCFCTSPANVPLPPSPGGVSVYGQASGSHHDSFERTQGTEDDVLGSTTLEPWRISQEQREDAADFFYRKAVQEGYDHAWLMSREYLTGKKDSKIPALLEQVAAERTRVLQEQEDYYFALSLDQTEQRRAHQQMERLWSDVDVQRALHRTIHGESAYDGNDELELECGSPESSGTKGYAIPGKLEKPESGTDPTKLTSEIVDGSSLEYPGVQLPMRTKNALGAIRVLLEYRRSANFDREVERIRLLSNMERHQADIEQANAESLAAEEDRSEDRGQGVQVPQAEEQTSLANVRDDAVVVHDGPSPSAIGVSHHLEGSAPSNMGEFSERATQAGARNHSKIYMGASEDDQGTSMGTLSEKSSLDRSRGRNRVGRER</sequence>
<proteinExistence type="predicted"/>
<gene>
    <name evidence="1" type="ORF">LTR37_020892</name>
</gene>
<keyword evidence="2" id="KW-1185">Reference proteome</keyword>
<name>A0ACC3MD03_9PEZI</name>
<comment type="caution">
    <text evidence="1">The sequence shown here is derived from an EMBL/GenBank/DDBJ whole genome shotgun (WGS) entry which is preliminary data.</text>
</comment>
<evidence type="ECO:0000313" key="2">
    <source>
        <dbReference type="Proteomes" id="UP001281147"/>
    </source>
</evidence>
<accession>A0ACC3MD03</accession>
<reference evidence="1" key="1">
    <citation type="submission" date="2023-07" db="EMBL/GenBank/DDBJ databases">
        <title>Black Yeasts Isolated from many extreme environments.</title>
        <authorList>
            <person name="Coleine C."/>
            <person name="Stajich J.E."/>
            <person name="Selbmann L."/>
        </authorList>
    </citation>
    <scope>NUCLEOTIDE SEQUENCE</scope>
    <source>
        <strain evidence="1">CCFEE 5714</strain>
    </source>
</reference>
<protein>
    <submittedName>
        <fullName evidence="1">Uncharacterized protein</fullName>
    </submittedName>
</protein>
<dbReference type="Proteomes" id="UP001281147">
    <property type="component" value="Unassembled WGS sequence"/>
</dbReference>